<keyword evidence="4" id="KW-1185">Reference proteome</keyword>
<evidence type="ECO:0000313" key="3">
    <source>
        <dbReference type="EMBL" id="KAB1642983.1"/>
    </source>
</evidence>
<dbReference type="Proteomes" id="UP000468668">
    <property type="component" value="Unassembled WGS sequence"/>
</dbReference>
<gene>
    <name evidence="3" type="ORF">F8C90_00970</name>
</gene>
<evidence type="ECO:0000259" key="2">
    <source>
        <dbReference type="Pfam" id="PF01965"/>
    </source>
</evidence>
<protein>
    <recommendedName>
        <fullName evidence="2">DJ-1/PfpI domain-containing protein</fullName>
    </recommendedName>
</protein>
<dbReference type="EMBL" id="WAJR01000001">
    <property type="protein sequence ID" value="KAB1642983.1"/>
    <property type="molecule type" value="Genomic_DNA"/>
</dbReference>
<dbReference type="GO" id="GO:0005737">
    <property type="term" value="C:cytoplasm"/>
    <property type="evidence" value="ECO:0007669"/>
    <property type="project" value="TreeGrafter"/>
</dbReference>
<feature type="region of interest" description="Disordered" evidence="1">
    <location>
        <begin position="1"/>
        <end position="20"/>
    </location>
</feature>
<dbReference type="RefSeq" id="WP_158048570.1">
    <property type="nucleotide sequence ID" value="NZ_DBFOKP010000143.1"/>
</dbReference>
<dbReference type="SUPFAM" id="SSF52317">
    <property type="entry name" value="Class I glutamine amidotransferase-like"/>
    <property type="match status" value="1"/>
</dbReference>
<evidence type="ECO:0000313" key="4">
    <source>
        <dbReference type="Proteomes" id="UP000468668"/>
    </source>
</evidence>
<dbReference type="InterPro" id="IPR050325">
    <property type="entry name" value="Prot/Nucl_acid_deglycase"/>
</dbReference>
<dbReference type="PANTHER" id="PTHR48094">
    <property type="entry name" value="PROTEIN/NUCLEIC ACID DEGLYCASE DJ-1-RELATED"/>
    <property type="match status" value="1"/>
</dbReference>
<feature type="domain" description="DJ-1/PfpI" evidence="2">
    <location>
        <begin position="23"/>
        <end position="193"/>
    </location>
</feature>
<evidence type="ECO:0000256" key="1">
    <source>
        <dbReference type="SAM" id="MobiDB-lite"/>
    </source>
</evidence>
<organism evidence="3 4">
    <name type="scientific">Ellagibacter isourolithinifaciens</name>
    <dbReference type="NCBI Taxonomy" id="2137581"/>
    <lineage>
        <taxon>Bacteria</taxon>
        <taxon>Bacillati</taxon>
        <taxon>Actinomycetota</taxon>
        <taxon>Coriobacteriia</taxon>
        <taxon>Eggerthellales</taxon>
        <taxon>Eggerthellaceae</taxon>
        <taxon>Ellagibacter</taxon>
    </lineage>
</organism>
<name>A0A6N6NRM7_9ACTN</name>
<dbReference type="Pfam" id="PF01965">
    <property type="entry name" value="DJ-1_PfpI"/>
    <property type="match status" value="1"/>
</dbReference>
<dbReference type="PANTHER" id="PTHR48094:SF5">
    <property type="entry name" value="PROTEIN DJ-1 HOMOLOG"/>
    <property type="match status" value="1"/>
</dbReference>
<dbReference type="AlphaFoldDB" id="A0A6N6NRM7"/>
<sequence length="218" mass="22997">MNREMASANAGAPGEPKGASEGKKVLLFLPEAFEDLEAVAALSMCGWTGYRAHLPNVSVDCTGFHEVAHGRFGLSVPIDVPIGEVDPLSYDALVVPGGFHGFGFDEAYCPELRALVRAMHGNGAFVATMCVGVLPVAESGILKGGKATTYSLSSRHDNFGRLKELGVNPVKKPVVCWNGIASCSGPAYSEQVVELMLEHLVGPQGAMEIARFRKGLPG</sequence>
<comment type="caution">
    <text evidence="3">The sequence shown here is derived from an EMBL/GenBank/DDBJ whole genome shotgun (WGS) entry which is preliminary data.</text>
</comment>
<proteinExistence type="predicted"/>
<reference evidence="3 4" key="1">
    <citation type="submission" date="2019-09" db="EMBL/GenBank/DDBJ databases">
        <title>Whole genome shotgun sequencing (WGS) of Ellagibacter isourolithinifaciens DSM 104140(T) and Adlercreutzia muris DSM 29508(T).</title>
        <authorList>
            <person name="Stoll D.A."/>
            <person name="Danylec N."/>
            <person name="Huch M."/>
        </authorList>
    </citation>
    <scope>NUCLEOTIDE SEQUENCE [LARGE SCALE GENOMIC DNA]</scope>
    <source>
        <strain evidence="3 4">DSM 104140</strain>
    </source>
</reference>
<accession>A0A6N6NRM7</accession>
<dbReference type="OrthoDB" id="9792284at2"/>
<dbReference type="Gene3D" id="3.40.50.880">
    <property type="match status" value="1"/>
</dbReference>
<dbReference type="InterPro" id="IPR002818">
    <property type="entry name" value="DJ-1/PfpI"/>
</dbReference>
<dbReference type="GeneID" id="98656974"/>
<dbReference type="InterPro" id="IPR029062">
    <property type="entry name" value="Class_I_gatase-like"/>
</dbReference>